<evidence type="ECO:0000256" key="1">
    <source>
        <dbReference type="SAM" id="MobiDB-lite"/>
    </source>
</evidence>
<protein>
    <submittedName>
        <fullName evidence="2">Uncharacterized protein</fullName>
    </submittedName>
</protein>
<gene>
    <name evidence="2" type="ORF">OS493_015199</name>
</gene>
<name>A0A9W9ZRI2_9CNID</name>
<comment type="caution">
    <text evidence="2">The sequence shown here is derived from an EMBL/GenBank/DDBJ whole genome shotgun (WGS) entry which is preliminary data.</text>
</comment>
<keyword evidence="3" id="KW-1185">Reference proteome</keyword>
<reference evidence="2" key="1">
    <citation type="submission" date="2023-01" db="EMBL/GenBank/DDBJ databases">
        <title>Genome assembly of the deep-sea coral Lophelia pertusa.</title>
        <authorList>
            <person name="Herrera S."/>
            <person name="Cordes E."/>
        </authorList>
    </citation>
    <scope>NUCLEOTIDE SEQUENCE</scope>
    <source>
        <strain evidence="2">USNM1676648</strain>
        <tissue evidence="2">Polyp</tissue>
    </source>
</reference>
<dbReference type="Proteomes" id="UP001163046">
    <property type="component" value="Unassembled WGS sequence"/>
</dbReference>
<dbReference type="AlphaFoldDB" id="A0A9W9ZRI2"/>
<accession>A0A9W9ZRI2</accession>
<dbReference type="EMBL" id="MU825880">
    <property type="protein sequence ID" value="KAJ7385613.1"/>
    <property type="molecule type" value="Genomic_DNA"/>
</dbReference>
<sequence length="139" mass="15532">MPTSRHLVKQHRDEVDEWLSEDPPLFLSRPYQGYRLQLVQAPTSRCHLVNQRGRDEVDELLSEHPLLFLSRLSGLQLPGIDQAPTSRCHLVNQRRDEVDGGARIIKIDAIPPAPGSSASGDESLNEESVIPPTHVGMLK</sequence>
<proteinExistence type="predicted"/>
<organism evidence="2 3">
    <name type="scientific">Desmophyllum pertusum</name>
    <dbReference type="NCBI Taxonomy" id="174260"/>
    <lineage>
        <taxon>Eukaryota</taxon>
        <taxon>Metazoa</taxon>
        <taxon>Cnidaria</taxon>
        <taxon>Anthozoa</taxon>
        <taxon>Hexacorallia</taxon>
        <taxon>Scleractinia</taxon>
        <taxon>Caryophylliina</taxon>
        <taxon>Caryophylliidae</taxon>
        <taxon>Desmophyllum</taxon>
    </lineage>
</organism>
<evidence type="ECO:0000313" key="3">
    <source>
        <dbReference type="Proteomes" id="UP001163046"/>
    </source>
</evidence>
<feature type="region of interest" description="Disordered" evidence="1">
    <location>
        <begin position="109"/>
        <end position="139"/>
    </location>
</feature>
<evidence type="ECO:0000313" key="2">
    <source>
        <dbReference type="EMBL" id="KAJ7385613.1"/>
    </source>
</evidence>
<dbReference type="OrthoDB" id="9935637at2759"/>